<organism evidence="2 3">
    <name type="scientific">Janthinobacterium kumbetense</name>
    <dbReference type="NCBI Taxonomy" id="2950280"/>
    <lineage>
        <taxon>Bacteria</taxon>
        <taxon>Pseudomonadati</taxon>
        <taxon>Pseudomonadota</taxon>
        <taxon>Betaproteobacteria</taxon>
        <taxon>Burkholderiales</taxon>
        <taxon>Oxalobacteraceae</taxon>
        <taxon>Janthinobacterium</taxon>
    </lineage>
</organism>
<keyword evidence="3" id="KW-1185">Reference proteome</keyword>
<dbReference type="InterPro" id="IPR050902">
    <property type="entry name" value="ABC_Transporter_SBP"/>
</dbReference>
<gene>
    <name evidence="2" type="ORF">NCG91_21390</name>
</gene>
<sequence length="273" mass="29807">MSHAASHYQRIACLSTEAVETLYALGAEDVIAGISGFTVRPPRAREEKTKISGFSSSSLERILAVQPDLVIGFCDMQADICRDLVKAGVEVHQFNQRTVEGILRMIGVLAALVQREEAGRELIASLRVDIAAARARAAAWTRKPVIYFEEWNDPLMSGIGWAAELIGIAGGADAFPELSAQPGAKERIIADPQEVVRRAPDIIIATWCGKKFQPAQLTARPGWDAIPAVRNDMLFEIKSPDILSPGPAAITQGLRQISDIIAQWQENQKERQA</sequence>
<dbReference type="Gene3D" id="3.40.50.1980">
    <property type="entry name" value="Nitrogenase molybdenum iron protein domain"/>
    <property type="match status" value="2"/>
</dbReference>
<reference evidence="2 3" key="1">
    <citation type="submission" date="2022-06" db="EMBL/GenBank/DDBJ databases">
        <title>Janthinobacterium kumbetensis sp. nov., isolated from spring water in Turkey.</title>
        <authorList>
            <person name="Inan Bektas K."/>
            <person name="Belduz A.A."/>
            <person name="Canakci S."/>
            <person name="Nalcaoglu A."/>
            <person name="Ceylan E."/>
            <person name="Kati H."/>
        </authorList>
    </citation>
    <scope>NUCLEOTIDE SEQUENCE [LARGE SCALE GENOMIC DNA]</scope>
    <source>
        <strain evidence="2 3">GK</strain>
    </source>
</reference>
<comment type="caution">
    <text evidence="2">The sequence shown here is derived from an EMBL/GenBank/DDBJ whole genome shotgun (WGS) entry which is preliminary data.</text>
</comment>
<dbReference type="SUPFAM" id="SSF53807">
    <property type="entry name" value="Helical backbone' metal receptor"/>
    <property type="match status" value="1"/>
</dbReference>
<name>A0ABT0WW60_9BURK</name>
<dbReference type="PROSITE" id="PS50983">
    <property type="entry name" value="FE_B12_PBP"/>
    <property type="match status" value="1"/>
</dbReference>
<proteinExistence type="predicted"/>
<dbReference type="InterPro" id="IPR002491">
    <property type="entry name" value="ABC_transptr_periplasmic_BD"/>
</dbReference>
<protein>
    <submittedName>
        <fullName evidence="2">ABC transporter substrate-binding protein</fullName>
    </submittedName>
</protein>
<evidence type="ECO:0000259" key="1">
    <source>
        <dbReference type="PROSITE" id="PS50983"/>
    </source>
</evidence>
<feature type="domain" description="Fe/B12 periplasmic-binding" evidence="1">
    <location>
        <begin position="10"/>
        <end position="265"/>
    </location>
</feature>
<dbReference type="PANTHER" id="PTHR30535">
    <property type="entry name" value="VITAMIN B12-BINDING PROTEIN"/>
    <property type="match status" value="1"/>
</dbReference>
<dbReference type="EMBL" id="JAMQGR010000008">
    <property type="protein sequence ID" value="MCM2568168.1"/>
    <property type="molecule type" value="Genomic_DNA"/>
</dbReference>
<evidence type="ECO:0000313" key="2">
    <source>
        <dbReference type="EMBL" id="MCM2568168.1"/>
    </source>
</evidence>
<accession>A0ABT0WW60</accession>
<dbReference type="PANTHER" id="PTHR30535:SF34">
    <property type="entry name" value="MOLYBDATE-BINDING PROTEIN MOLA"/>
    <property type="match status" value="1"/>
</dbReference>
<dbReference type="Pfam" id="PF01497">
    <property type="entry name" value="Peripla_BP_2"/>
    <property type="match status" value="1"/>
</dbReference>
<evidence type="ECO:0000313" key="3">
    <source>
        <dbReference type="Proteomes" id="UP001202243"/>
    </source>
</evidence>
<dbReference type="Proteomes" id="UP001202243">
    <property type="component" value="Unassembled WGS sequence"/>
</dbReference>
<dbReference type="RefSeq" id="WP_251351093.1">
    <property type="nucleotide sequence ID" value="NZ_JAMQGR010000008.1"/>
</dbReference>